<evidence type="ECO:0000313" key="2">
    <source>
        <dbReference type="EMBL" id="KAJ4446238.1"/>
    </source>
</evidence>
<name>A0ABQ8TK53_PERAM</name>
<proteinExistence type="predicted"/>
<organism evidence="2 3">
    <name type="scientific">Periplaneta americana</name>
    <name type="common">American cockroach</name>
    <name type="synonym">Blatta americana</name>
    <dbReference type="NCBI Taxonomy" id="6978"/>
    <lineage>
        <taxon>Eukaryota</taxon>
        <taxon>Metazoa</taxon>
        <taxon>Ecdysozoa</taxon>
        <taxon>Arthropoda</taxon>
        <taxon>Hexapoda</taxon>
        <taxon>Insecta</taxon>
        <taxon>Pterygota</taxon>
        <taxon>Neoptera</taxon>
        <taxon>Polyneoptera</taxon>
        <taxon>Dictyoptera</taxon>
        <taxon>Blattodea</taxon>
        <taxon>Blattoidea</taxon>
        <taxon>Blattidae</taxon>
        <taxon>Blattinae</taxon>
        <taxon>Periplaneta</taxon>
    </lineage>
</organism>
<dbReference type="PANTHER" id="PTHR45913">
    <property type="entry name" value="EPM2A-INTERACTING PROTEIN 1"/>
    <property type="match status" value="1"/>
</dbReference>
<protein>
    <submittedName>
        <fullName evidence="2">Uncharacterized protein</fullName>
    </submittedName>
</protein>
<accession>A0ABQ8TK53</accession>
<evidence type="ECO:0000256" key="1">
    <source>
        <dbReference type="SAM" id="MobiDB-lite"/>
    </source>
</evidence>
<comment type="caution">
    <text evidence="2">The sequence shown here is derived from an EMBL/GenBank/DDBJ whole genome shotgun (WGS) entry which is preliminary data.</text>
</comment>
<dbReference type="PANTHER" id="PTHR45913:SF5">
    <property type="entry name" value="GENERAL TRANSCRIPTION FACTOR II-I REPEAT DOMAIN-CONTAINING PROTEIN 2A-LIKE PROTEIN"/>
    <property type="match status" value="1"/>
</dbReference>
<dbReference type="EMBL" id="JAJSOF020000009">
    <property type="protein sequence ID" value="KAJ4446238.1"/>
    <property type="molecule type" value="Genomic_DNA"/>
</dbReference>
<evidence type="ECO:0000313" key="3">
    <source>
        <dbReference type="Proteomes" id="UP001148838"/>
    </source>
</evidence>
<keyword evidence="3" id="KW-1185">Reference proteome</keyword>
<dbReference type="Proteomes" id="UP001148838">
    <property type="component" value="Unassembled WGS sequence"/>
</dbReference>
<feature type="region of interest" description="Disordered" evidence="1">
    <location>
        <begin position="1"/>
        <end position="56"/>
    </location>
</feature>
<feature type="compositionally biased region" description="Basic and acidic residues" evidence="1">
    <location>
        <begin position="17"/>
        <end position="56"/>
    </location>
</feature>
<gene>
    <name evidence="2" type="ORF">ANN_12932</name>
</gene>
<sequence>MGEWEIVQTTMGDSADDDGRMGDSADDDWRMGDSADDDGRMGDSADHDGRMGDSADDDGRWKAYNEALQFQKLKALHERLNTEESRTIQNLCLGASYVVCWKLAKALKPFTDGELVKRCMVPEQNIVNYISLLERLKCEFTIHRFSDFRRMESDINLFVNPFVVNLVQSVRVQFQDELIDLQSDVEFRTKCREYDLTSTEVVPFSAEVAADATDWALTQGHTPETQSASTLPLPQSVYKRADNCEWKNPDLTCIWMVPLLASWQQMLTDGALYSRTRFKNAGAGRAYSFFVQNN</sequence>
<reference evidence="2 3" key="1">
    <citation type="journal article" date="2022" name="Allergy">
        <title>Genome assembly and annotation of Periplaneta americana reveal a comprehensive cockroach allergen profile.</title>
        <authorList>
            <person name="Wang L."/>
            <person name="Xiong Q."/>
            <person name="Saelim N."/>
            <person name="Wang L."/>
            <person name="Nong W."/>
            <person name="Wan A.T."/>
            <person name="Shi M."/>
            <person name="Liu X."/>
            <person name="Cao Q."/>
            <person name="Hui J.H.L."/>
            <person name="Sookrung N."/>
            <person name="Leung T.F."/>
            <person name="Tungtrongchitr A."/>
            <person name="Tsui S.K.W."/>
        </authorList>
    </citation>
    <scope>NUCLEOTIDE SEQUENCE [LARGE SCALE GENOMIC DNA]</scope>
    <source>
        <strain evidence="2">PWHHKU_190912</strain>
    </source>
</reference>